<comment type="caution">
    <text evidence="1">The sequence shown here is derived from an EMBL/GenBank/DDBJ whole genome shotgun (WGS) entry which is preliminary data.</text>
</comment>
<name>A0A2S3WTB1_PSEPU</name>
<dbReference type="EMBL" id="MING01000083">
    <property type="protein sequence ID" value="POG04551.1"/>
    <property type="molecule type" value="Genomic_DNA"/>
</dbReference>
<proteinExistence type="predicted"/>
<dbReference type="RefSeq" id="WP_103470257.1">
    <property type="nucleotide sequence ID" value="NZ_MING01000083.1"/>
</dbReference>
<organism evidence="1 2">
    <name type="scientific">Pseudomonas putida</name>
    <name type="common">Arthrobacter siderocapsulatus</name>
    <dbReference type="NCBI Taxonomy" id="303"/>
    <lineage>
        <taxon>Bacteria</taxon>
        <taxon>Pseudomonadati</taxon>
        <taxon>Pseudomonadota</taxon>
        <taxon>Gammaproteobacteria</taxon>
        <taxon>Pseudomonadales</taxon>
        <taxon>Pseudomonadaceae</taxon>
        <taxon>Pseudomonas</taxon>
    </lineage>
</organism>
<dbReference type="AlphaFoldDB" id="A0A2S3WTB1"/>
<evidence type="ECO:0000313" key="2">
    <source>
        <dbReference type="Proteomes" id="UP000237378"/>
    </source>
</evidence>
<protein>
    <submittedName>
        <fullName evidence="1">Uncharacterized protein</fullName>
    </submittedName>
</protein>
<reference evidence="1 2" key="2">
    <citation type="submission" date="2018-03" db="EMBL/GenBank/DDBJ databases">
        <title>Draft genome of Pseudomonas putida strain KH-18-2.</title>
        <authorList>
            <person name="Yoshizawa S."/>
            <person name="Khan N.H."/>
            <person name="Nishimura M."/>
            <person name="Chiura H.X."/>
            <person name="Ogura Y."/>
            <person name="Hayashi T."/>
            <person name="Kogure K."/>
        </authorList>
    </citation>
    <scope>NUCLEOTIDE SEQUENCE [LARGE SCALE GENOMIC DNA]</scope>
    <source>
        <strain evidence="1 2">KH-18-2</strain>
    </source>
</reference>
<sequence length="314" mass="35805">MKSSVAYYIKQAFIGQVNELDLSESTYQDIIQSKGILSAALSIEEKYDLVLGNFLDLERELLLLTMDGLTNSSFSYDRAYKVISMLNRRVANFIYFGKNYTELIASMASKCVPAQDKERIQEKIKLLTNQLYDASIEYQFAEALRGHITHSADAVHTVSSPSNWTMNEARKADQLVFNLEIFSLKDRLLENSSFKRAVLNKFGDKIDLKKVARKYMGSISELQTEVRKAIKDSVAQARRSIEFQTERYGEVNHGETFGLAVYSRVGCNEDSKPLSISLDWDDVRLELEQRNESISNMDRRYISSAIIPGKLHDT</sequence>
<accession>A0A2S3WTB1</accession>
<evidence type="ECO:0000313" key="1">
    <source>
        <dbReference type="EMBL" id="POG04551.1"/>
    </source>
</evidence>
<gene>
    <name evidence="1" type="ORF">BGP82_25255</name>
</gene>
<reference evidence="1 2" key="1">
    <citation type="submission" date="2016-08" db="EMBL/GenBank/DDBJ databases">
        <authorList>
            <person name="Seilhamer J.J."/>
        </authorList>
    </citation>
    <scope>NUCLEOTIDE SEQUENCE [LARGE SCALE GENOMIC DNA]</scope>
    <source>
        <strain evidence="1 2">KH-18-2</strain>
    </source>
</reference>
<dbReference type="Proteomes" id="UP000237378">
    <property type="component" value="Unassembled WGS sequence"/>
</dbReference>